<gene>
    <name evidence="3" type="ORF">AK812_SmicGene4892</name>
</gene>
<dbReference type="SUPFAM" id="SSF50156">
    <property type="entry name" value="PDZ domain-like"/>
    <property type="match status" value="1"/>
</dbReference>
<dbReference type="Pfam" id="PF00595">
    <property type="entry name" value="PDZ"/>
    <property type="match status" value="1"/>
</dbReference>
<dbReference type="OrthoDB" id="409749at2759"/>
<dbReference type="SMART" id="SM00228">
    <property type="entry name" value="PDZ"/>
    <property type="match status" value="1"/>
</dbReference>
<sequence>MMLDHDSPLVQPSVAPDIAPESTVEPLPRLSEVPQPPLRRIDLVFEQKGSLGIEFKELAAPFVIEQVHSTGLAYNRDLQKGDQLILVGGEDVTELAWDELVQKLGPRPVLVTFERPDAVEEEPPPTSFMSGLGSTMRSLGGSVMEPPGPEEQVMVGCRGT</sequence>
<dbReference type="AlphaFoldDB" id="A0A1Q9EV48"/>
<dbReference type="EMBL" id="LSRX01000061">
    <property type="protein sequence ID" value="OLQ11283.1"/>
    <property type="molecule type" value="Genomic_DNA"/>
</dbReference>
<keyword evidence="4" id="KW-1185">Reference proteome</keyword>
<dbReference type="InterPro" id="IPR001478">
    <property type="entry name" value="PDZ"/>
</dbReference>
<name>A0A1Q9EV48_SYMMI</name>
<accession>A0A1Q9EV48</accession>
<evidence type="ECO:0000313" key="4">
    <source>
        <dbReference type="Proteomes" id="UP000186817"/>
    </source>
</evidence>
<evidence type="ECO:0000256" key="1">
    <source>
        <dbReference type="SAM" id="MobiDB-lite"/>
    </source>
</evidence>
<protein>
    <recommendedName>
        <fullName evidence="2">PDZ domain-containing protein</fullName>
    </recommendedName>
</protein>
<dbReference type="InterPro" id="IPR036034">
    <property type="entry name" value="PDZ_sf"/>
</dbReference>
<dbReference type="Gene3D" id="2.30.42.10">
    <property type="match status" value="1"/>
</dbReference>
<evidence type="ECO:0000259" key="2">
    <source>
        <dbReference type="PROSITE" id="PS50106"/>
    </source>
</evidence>
<comment type="caution">
    <text evidence="3">The sequence shown here is derived from an EMBL/GenBank/DDBJ whole genome shotgun (WGS) entry which is preliminary data.</text>
</comment>
<organism evidence="3 4">
    <name type="scientific">Symbiodinium microadriaticum</name>
    <name type="common">Dinoflagellate</name>
    <name type="synonym">Zooxanthella microadriatica</name>
    <dbReference type="NCBI Taxonomy" id="2951"/>
    <lineage>
        <taxon>Eukaryota</taxon>
        <taxon>Sar</taxon>
        <taxon>Alveolata</taxon>
        <taxon>Dinophyceae</taxon>
        <taxon>Suessiales</taxon>
        <taxon>Symbiodiniaceae</taxon>
        <taxon>Symbiodinium</taxon>
    </lineage>
</organism>
<proteinExistence type="predicted"/>
<evidence type="ECO:0000313" key="3">
    <source>
        <dbReference type="EMBL" id="OLQ11283.1"/>
    </source>
</evidence>
<reference evidence="3 4" key="1">
    <citation type="submission" date="2016-02" db="EMBL/GenBank/DDBJ databases">
        <title>Genome analysis of coral dinoflagellate symbionts highlights evolutionary adaptations to a symbiotic lifestyle.</title>
        <authorList>
            <person name="Aranda M."/>
            <person name="Li Y."/>
            <person name="Liew Y.J."/>
            <person name="Baumgarten S."/>
            <person name="Simakov O."/>
            <person name="Wilson M."/>
            <person name="Piel J."/>
            <person name="Ashoor H."/>
            <person name="Bougouffa S."/>
            <person name="Bajic V.B."/>
            <person name="Ryu T."/>
            <person name="Ravasi T."/>
            <person name="Bayer T."/>
            <person name="Micklem G."/>
            <person name="Kim H."/>
            <person name="Bhak J."/>
            <person name="Lajeunesse T.C."/>
            <person name="Voolstra C.R."/>
        </authorList>
    </citation>
    <scope>NUCLEOTIDE SEQUENCE [LARGE SCALE GENOMIC DNA]</scope>
    <source>
        <strain evidence="3 4">CCMP2467</strain>
    </source>
</reference>
<dbReference type="PROSITE" id="PS50106">
    <property type="entry name" value="PDZ"/>
    <property type="match status" value="1"/>
</dbReference>
<dbReference type="Proteomes" id="UP000186817">
    <property type="component" value="Unassembled WGS sequence"/>
</dbReference>
<feature type="domain" description="PDZ" evidence="2">
    <location>
        <begin position="40"/>
        <end position="104"/>
    </location>
</feature>
<feature type="region of interest" description="Disordered" evidence="1">
    <location>
        <begin position="1"/>
        <end position="32"/>
    </location>
</feature>